<evidence type="ECO:0000259" key="2">
    <source>
        <dbReference type="Pfam" id="PF13358"/>
    </source>
</evidence>
<evidence type="ECO:0000313" key="3">
    <source>
        <dbReference type="Ensembl" id="ENSLLEP00000007503.1"/>
    </source>
</evidence>
<accession>A0A8C5M1K7</accession>
<dbReference type="InterPro" id="IPR052338">
    <property type="entry name" value="Transposase_5"/>
</dbReference>
<dbReference type="GO" id="GO:0015074">
    <property type="term" value="P:DNA integration"/>
    <property type="evidence" value="ECO:0007669"/>
    <property type="project" value="InterPro"/>
</dbReference>
<evidence type="ECO:0000313" key="4">
    <source>
        <dbReference type="Proteomes" id="UP000694569"/>
    </source>
</evidence>
<dbReference type="GO" id="GO:0006313">
    <property type="term" value="P:DNA transposition"/>
    <property type="evidence" value="ECO:0007669"/>
    <property type="project" value="InterPro"/>
</dbReference>
<dbReference type="GeneTree" id="ENSGT01150000286933"/>
<dbReference type="InterPro" id="IPR002492">
    <property type="entry name" value="Transposase_Tc1-like"/>
</dbReference>
<name>A0A8C5M1K7_9ANUR</name>
<dbReference type="Gene3D" id="3.30.420.10">
    <property type="entry name" value="Ribonuclease H-like superfamily/Ribonuclease H"/>
    <property type="match status" value="1"/>
</dbReference>
<reference evidence="3" key="2">
    <citation type="submission" date="2025-09" db="UniProtKB">
        <authorList>
            <consortium name="Ensembl"/>
        </authorList>
    </citation>
    <scope>IDENTIFICATION</scope>
</reference>
<dbReference type="Pfam" id="PF01498">
    <property type="entry name" value="HTH_Tnp_Tc3_2"/>
    <property type="match status" value="1"/>
</dbReference>
<feature type="domain" description="Transposase Tc1-like" evidence="1">
    <location>
        <begin position="71"/>
        <end position="142"/>
    </location>
</feature>
<dbReference type="Pfam" id="PF13358">
    <property type="entry name" value="DDE_3"/>
    <property type="match status" value="1"/>
</dbReference>
<dbReference type="OrthoDB" id="10045182at2759"/>
<protein>
    <recommendedName>
        <fullName evidence="5">Transposase</fullName>
    </recommendedName>
</protein>
<dbReference type="InterPro" id="IPR036397">
    <property type="entry name" value="RNaseH_sf"/>
</dbReference>
<sequence length="338" mass="38387">MGKQCDVTAFEHGMIVGARSHGASISKTAECVKCSRAAVVKVFKEWTVSRKSGSVCANCGRQRLVNVRAERRVARLVQDNRMATVHQITADLNQGSSQMISERAIRRTLHSMGYGSRRPVRTPLLSAVNKIKLLQFAQKHKDWTVEHWKKVMWSDESRFQLHHADDSVRIWQKQHENMHPTCMSTTLQAGGGSFMVWGPLICVEQPLNSTTYQSIVADKVHPIMLVYLNGDGFFQQDNAPSCHGARIVQEWFQEHEGEFTLLQWPPESPDLNPIDYLWEEVERAIRQLVPQPSNLTELDSAIHQAWCKIPRITFQHLVKSMPRRIAAALKAQGGPTKY</sequence>
<reference evidence="3" key="1">
    <citation type="submission" date="2025-08" db="UniProtKB">
        <authorList>
            <consortium name="Ensembl"/>
        </authorList>
    </citation>
    <scope>IDENTIFICATION</scope>
</reference>
<dbReference type="PANTHER" id="PTHR23022">
    <property type="entry name" value="TRANSPOSABLE ELEMENT-RELATED"/>
    <property type="match status" value="1"/>
</dbReference>
<organism evidence="3 4">
    <name type="scientific">Leptobrachium leishanense</name>
    <name type="common">Leishan spiny toad</name>
    <dbReference type="NCBI Taxonomy" id="445787"/>
    <lineage>
        <taxon>Eukaryota</taxon>
        <taxon>Metazoa</taxon>
        <taxon>Chordata</taxon>
        <taxon>Craniata</taxon>
        <taxon>Vertebrata</taxon>
        <taxon>Euteleostomi</taxon>
        <taxon>Amphibia</taxon>
        <taxon>Batrachia</taxon>
        <taxon>Anura</taxon>
        <taxon>Pelobatoidea</taxon>
        <taxon>Megophryidae</taxon>
        <taxon>Leptobrachium</taxon>
    </lineage>
</organism>
<evidence type="ECO:0008006" key="5">
    <source>
        <dbReference type="Google" id="ProtNLM"/>
    </source>
</evidence>
<dbReference type="AlphaFoldDB" id="A0A8C5M1K7"/>
<dbReference type="InterPro" id="IPR038717">
    <property type="entry name" value="Tc1-like_DDE_dom"/>
</dbReference>
<dbReference type="PANTHER" id="PTHR23022:SF135">
    <property type="entry name" value="SI:DKEY-77F5.3"/>
    <property type="match status" value="1"/>
</dbReference>
<proteinExistence type="predicted"/>
<evidence type="ECO:0000259" key="1">
    <source>
        <dbReference type="Pfam" id="PF01498"/>
    </source>
</evidence>
<feature type="domain" description="Tc1-like transposase DDE" evidence="2">
    <location>
        <begin position="237"/>
        <end position="287"/>
    </location>
</feature>
<dbReference type="GO" id="GO:0003677">
    <property type="term" value="F:DNA binding"/>
    <property type="evidence" value="ECO:0007669"/>
    <property type="project" value="InterPro"/>
</dbReference>
<dbReference type="Ensembl" id="ENSLLET00000007810.1">
    <property type="protein sequence ID" value="ENSLLEP00000007503.1"/>
    <property type="gene ID" value="ENSLLEG00000004755.1"/>
</dbReference>
<dbReference type="Proteomes" id="UP000694569">
    <property type="component" value="Unplaced"/>
</dbReference>
<keyword evidence="4" id="KW-1185">Reference proteome</keyword>